<dbReference type="KEGG" id="sgr:SGR_3844"/>
<reference evidence="2" key="1">
    <citation type="journal article" date="2008" name="J. Bacteriol.">
        <title>Genome sequence of the streptomycin-producing microorganism Streptomyces griseus IFO 13350.</title>
        <authorList>
            <person name="Ohnishi Y."/>
            <person name="Ishikawa J."/>
            <person name="Hara H."/>
            <person name="Suzuki H."/>
            <person name="Ikenoya M."/>
            <person name="Ikeda H."/>
            <person name="Yamashita A."/>
            <person name="Hattori M."/>
            <person name="Horinouchi S."/>
        </authorList>
    </citation>
    <scope>NUCLEOTIDE SEQUENCE [LARGE SCALE GENOMIC DNA]</scope>
    <source>
        <strain evidence="2">JCM 4626 / NBRC 13350</strain>
    </source>
</reference>
<proteinExistence type="predicted"/>
<dbReference type="AlphaFoldDB" id="B1VR22"/>
<organism evidence="1 2">
    <name type="scientific">Streptomyces griseus subsp. griseus (strain JCM 4626 / CBS 651.72 / NBRC 13350 / KCC S-0626 / ISP 5235)</name>
    <dbReference type="NCBI Taxonomy" id="455632"/>
    <lineage>
        <taxon>Bacteria</taxon>
        <taxon>Bacillati</taxon>
        <taxon>Actinomycetota</taxon>
        <taxon>Actinomycetes</taxon>
        <taxon>Kitasatosporales</taxon>
        <taxon>Streptomycetaceae</taxon>
        <taxon>Streptomyces</taxon>
    </lineage>
</organism>
<dbReference type="eggNOG" id="ENOG5033SJ8">
    <property type="taxonomic scope" value="Bacteria"/>
</dbReference>
<gene>
    <name evidence="1" type="ordered locus">SGR_3844</name>
</gene>
<evidence type="ECO:0000313" key="1">
    <source>
        <dbReference type="EMBL" id="BAG20673.1"/>
    </source>
</evidence>
<sequence>MTKKRSVDIRDKVIHQGIANDAAWVGRLAADFENNELDECIGVASFCVMPYIALFVHESYAKLASIDPALAGLLSGDFQAIVARSRHSLKLFEDTKRRIPGQLEYFRDEIFTAHANYFTGNVSSDFRHLETDLGLFFYASRLVSTSHVANFHLGISPRETLAMTGQEMMNFSEQYGRYFGYLGAQVPVEGGATFFSRMDPRKMGEVGNDVHSTAYYANVFDSPENLDLNALLTVFRCMVNFASTALSSSGSEGVVDYTEFKIKFLTVYQVLASLEVLRSDSEYSLTSRSDRALQGILDAPAARAVMDRSARPFRNTLMHYNLDRRLDLSKVDLASPVFNLASAYYPDCRDFGDLVDMIEMVLVQTSAAIDDWAES</sequence>
<dbReference type="HOGENOM" id="CLU_758437_0_0_11"/>
<accession>B1VR22</accession>
<protein>
    <submittedName>
        <fullName evidence="1">Uncharacterized protein</fullName>
    </submittedName>
</protein>
<dbReference type="Proteomes" id="UP000001685">
    <property type="component" value="Chromosome"/>
</dbReference>
<name>B1VR22_STRGG</name>
<dbReference type="EMBL" id="AP009493">
    <property type="protein sequence ID" value="BAG20673.1"/>
    <property type="molecule type" value="Genomic_DNA"/>
</dbReference>
<evidence type="ECO:0000313" key="2">
    <source>
        <dbReference type="Proteomes" id="UP000001685"/>
    </source>
</evidence>